<feature type="compositionally biased region" description="Low complexity" evidence="1">
    <location>
        <begin position="145"/>
        <end position="156"/>
    </location>
</feature>
<evidence type="ECO:0000256" key="1">
    <source>
        <dbReference type="SAM" id="MobiDB-lite"/>
    </source>
</evidence>
<proteinExistence type="predicted"/>
<organism evidence="4 5">
    <name type="scientific">Brevibacterium daeguense</name>
    <dbReference type="NCBI Taxonomy" id="909936"/>
    <lineage>
        <taxon>Bacteria</taxon>
        <taxon>Bacillati</taxon>
        <taxon>Actinomycetota</taxon>
        <taxon>Actinomycetes</taxon>
        <taxon>Micrococcales</taxon>
        <taxon>Brevibacteriaceae</taxon>
        <taxon>Brevibacterium</taxon>
    </lineage>
</organism>
<dbReference type="PANTHER" id="PTHR38463">
    <property type="entry name" value="STRESS RESPONSE PROTEIN YSNF"/>
    <property type="match status" value="1"/>
</dbReference>
<dbReference type="Pfam" id="PF05239">
    <property type="entry name" value="PRC"/>
    <property type="match status" value="1"/>
</dbReference>
<feature type="region of interest" description="Disordered" evidence="1">
    <location>
        <begin position="145"/>
        <end position="166"/>
    </location>
</feature>
<reference evidence="5" key="1">
    <citation type="journal article" date="2019" name="Int. J. Syst. Evol. Microbiol.">
        <title>The Global Catalogue of Microorganisms (GCM) 10K type strain sequencing project: providing services to taxonomists for standard genome sequencing and annotation.</title>
        <authorList>
            <consortium name="The Broad Institute Genomics Platform"/>
            <consortium name="The Broad Institute Genome Sequencing Center for Infectious Disease"/>
            <person name="Wu L."/>
            <person name="Ma J."/>
        </authorList>
    </citation>
    <scope>NUCLEOTIDE SEQUENCE [LARGE SCALE GENOMIC DNA]</scope>
    <source>
        <strain evidence="5">JCM 17458</strain>
    </source>
</reference>
<comment type="caution">
    <text evidence="4">The sequence shown here is derived from an EMBL/GenBank/DDBJ whole genome shotgun (WGS) entry which is preliminary data.</text>
</comment>
<dbReference type="InterPro" id="IPR052967">
    <property type="entry name" value="Stress_Response_Assoc"/>
</dbReference>
<keyword evidence="5" id="KW-1185">Reference proteome</keyword>
<dbReference type="RefSeq" id="WP_236865034.1">
    <property type="nucleotide sequence ID" value="NZ_BAABAZ010000004.1"/>
</dbReference>
<gene>
    <name evidence="4" type="ORF">GCM10022261_03560</name>
</gene>
<dbReference type="InterPro" id="IPR014747">
    <property type="entry name" value="Bac_photo_RC_H_C"/>
</dbReference>
<evidence type="ECO:0000313" key="4">
    <source>
        <dbReference type="EMBL" id="GAA4282825.1"/>
    </source>
</evidence>
<evidence type="ECO:0000313" key="5">
    <source>
        <dbReference type="Proteomes" id="UP001501586"/>
    </source>
</evidence>
<dbReference type="Proteomes" id="UP001501586">
    <property type="component" value="Unassembled WGS sequence"/>
</dbReference>
<dbReference type="Pfam" id="PF09557">
    <property type="entry name" value="DUF2382"/>
    <property type="match status" value="1"/>
</dbReference>
<dbReference type="InterPro" id="IPR011033">
    <property type="entry name" value="PRC_barrel-like_sf"/>
</dbReference>
<evidence type="ECO:0000259" key="3">
    <source>
        <dbReference type="Pfam" id="PF09557"/>
    </source>
</evidence>
<protein>
    <submittedName>
        <fullName evidence="4">PRC and DUF2382 domain-containing protein</fullName>
    </submittedName>
</protein>
<dbReference type="EMBL" id="BAABAZ010000004">
    <property type="protein sequence ID" value="GAA4282825.1"/>
    <property type="molecule type" value="Genomic_DNA"/>
</dbReference>
<dbReference type="InterPro" id="IPR019060">
    <property type="entry name" value="DUF2382"/>
</dbReference>
<feature type="compositionally biased region" description="Basic and acidic residues" evidence="1">
    <location>
        <begin position="277"/>
        <end position="296"/>
    </location>
</feature>
<dbReference type="InterPro" id="IPR027275">
    <property type="entry name" value="PRC-brl_dom"/>
</dbReference>
<sequence>MTKNIDFDALENANVYDSEDKKIGSIGQVYLDDQTQDPKFVTVNTGLFGTKETFVPFDAANQSADGLRVPFTKDFVKDAPNIDVDGHLTPDEERRLFEYYGLDYHAPAAGQGTAGHGTAGHGTAGVRLDEERTDHVDEFGIAKGAAEGRTGHTGTAGTAGAGTGTAADDEMVAREERLKVGTEQHEAGRARLRKRVRTEHQNVEVPVQREELVVEREKLDPNDPAARNAGRIDPTGDVEETVTLREERPVVDKETVATEKVDVGKRTVQDTETVSGDVRKEEIDIEADTKGPDARR</sequence>
<name>A0ABP8EG46_9MICO</name>
<feature type="domain" description="PRC-barrel" evidence="2">
    <location>
        <begin position="9"/>
        <end position="74"/>
    </location>
</feature>
<dbReference type="NCBIfam" id="TIGR02271">
    <property type="entry name" value="YsnF/AvaK domain"/>
    <property type="match status" value="1"/>
</dbReference>
<accession>A0ABP8EG46</accession>
<evidence type="ECO:0000259" key="2">
    <source>
        <dbReference type="Pfam" id="PF05239"/>
    </source>
</evidence>
<feature type="domain" description="DUF2382" evidence="3">
    <location>
        <begin position="172"/>
        <end position="285"/>
    </location>
</feature>
<dbReference type="Gene3D" id="3.90.50.10">
    <property type="entry name" value="Photosynthetic Reaction Center, subunit H, domain 2"/>
    <property type="match status" value="1"/>
</dbReference>
<dbReference type="SUPFAM" id="SSF50346">
    <property type="entry name" value="PRC-barrel domain"/>
    <property type="match status" value="1"/>
</dbReference>
<feature type="region of interest" description="Disordered" evidence="1">
    <location>
        <begin position="272"/>
        <end position="296"/>
    </location>
</feature>
<dbReference type="PANTHER" id="PTHR38463:SF1">
    <property type="entry name" value="STRESS RESPONSE PROTEIN YSNF"/>
    <property type="match status" value="1"/>
</dbReference>